<organism evidence="13 14">
    <name type="scientific">Penicillium alfredii</name>
    <dbReference type="NCBI Taxonomy" id="1506179"/>
    <lineage>
        <taxon>Eukaryota</taxon>
        <taxon>Fungi</taxon>
        <taxon>Dikarya</taxon>
        <taxon>Ascomycota</taxon>
        <taxon>Pezizomycotina</taxon>
        <taxon>Eurotiomycetes</taxon>
        <taxon>Eurotiomycetidae</taxon>
        <taxon>Eurotiales</taxon>
        <taxon>Aspergillaceae</taxon>
        <taxon>Penicillium</taxon>
    </lineage>
</organism>
<evidence type="ECO:0000313" key="14">
    <source>
        <dbReference type="Proteomes" id="UP001141434"/>
    </source>
</evidence>
<dbReference type="OrthoDB" id="8117402at2759"/>
<feature type="domain" description="C2H2-type" evidence="12">
    <location>
        <begin position="449"/>
        <end position="476"/>
    </location>
</feature>
<dbReference type="Gene3D" id="3.30.160.60">
    <property type="entry name" value="Classic Zinc Finger"/>
    <property type="match status" value="3"/>
</dbReference>
<dbReference type="Proteomes" id="UP001141434">
    <property type="component" value="Unassembled WGS sequence"/>
</dbReference>
<dbReference type="InterPro" id="IPR036236">
    <property type="entry name" value="Znf_C2H2_sf"/>
</dbReference>
<evidence type="ECO:0000256" key="9">
    <source>
        <dbReference type="ARBA" id="ARBA00069242"/>
    </source>
</evidence>
<dbReference type="PROSITE" id="PS00028">
    <property type="entry name" value="ZINC_FINGER_C2H2_1"/>
    <property type="match status" value="2"/>
</dbReference>
<comment type="caution">
    <text evidence="13">The sequence shown here is derived from an EMBL/GenBank/DDBJ whole genome shotgun (WGS) entry which is preliminary data.</text>
</comment>
<evidence type="ECO:0000256" key="6">
    <source>
        <dbReference type="ARBA" id="ARBA00022771"/>
    </source>
</evidence>
<dbReference type="FunFam" id="3.30.160.60:FF:000063">
    <property type="entry name" value="Wilms tumor 1-KTS isoform"/>
    <property type="match status" value="1"/>
</dbReference>
<evidence type="ECO:0000259" key="12">
    <source>
        <dbReference type="PROSITE" id="PS50157"/>
    </source>
</evidence>
<evidence type="ECO:0000256" key="7">
    <source>
        <dbReference type="ARBA" id="ARBA00022833"/>
    </source>
</evidence>
<keyword evidence="3" id="KW-1017">Isopeptide bond</keyword>
<feature type="compositionally biased region" description="Low complexity" evidence="11">
    <location>
        <begin position="139"/>
        <end position="151"/>
    </location>
</feature>
<dbReference type="SMART" id="SM00355">
    <property type="entry name" value="ZnF_C2H2"/>
    <property type="match status" value="2"/>
</dbReference>
<dbReference type="EMBL" id="JAPMSZ010000007">
    <property type="protein sequence ID" value="KAJ5095374.1"/>
    <property type="molecule type" value="Genomic_DNA"/>
</dbReference>
<evidence type="ECO:0000256" key="11">
    <source>
        <dbReference type="SAM" id="MobiDB-lite"/>
    </source>
</evidence>
<evidence type="ECO:0000256" key="4">
    <source>
        <dbReference type="ARBA" id="ARBA00022723"/>
    </source>
</evidence>
<keyword evidence="14" id="KW-1185">Reference proteome</keyword>
<keyword evidence="8" id="KW-0832">Ubl conjugation</keyword>
<dbReference type="PANTHER" id="PTHR24408">
    <property type="entry name" value="ZINC FINGER PROTEIN"/>
    <property type="match status" value="1"/>
</dbReference>
<feature type="compositionally biased region" description="Basic residues" evidence="11">
    <location>
        <begin position="511"/>
        <end position="522"/>
    </location>
</feature>
<evidence type="ECO:0000256" key="1">
    <source>
        <dbReference type="ARBA" id="ARBA00004604"/>
    </source>
</evidence>
<dbReference type="Pfam" id="PF00096">
    <property type="entry name" value="zf-C2H2"/>
    <property type="match status" value="1"/>
</dbReference>
<feature type="region of interest" description="Disordered" evidence="11">
    <location>
        <begin position="1"/>
        <end position="26"/>
    </location>
</feature>
<evidence type="ECO:0000256" key="5">
    <source>
        <dbReference type="ARBA" id="ARBA00022737"/>
    </source>
</evidence>
<dbReference type="InterPro" id="IPR013087">
    <property type="entry name" value="Znf_C2H2_type"/>
</dbReference>
<keyword evidence="7" id="KW-0862">Zinc</keyword>
<feature type="compositionally biased region" description="Polar residues" evidence="11">
    <location>
        <begin position="82"/>
        <end position="95"/>
    </location>
</feature>
<evidence type="ECO:0000256" key="8">
    <source>
        <dbReference type="ARBA" id="ARBA00022843"/>
    </source>
</evidence>
<feature type="region of interest" description="Disordered" evidence="11">
    <location>
        <begin position="345"/>
        <end position="387"/>
    </location>
</feature>
<sequence>MISAATNSLGHGHRRQISTPAPFEAAPTVMANIPQPRGHRRGQTVDFASLSPQMTAARRNTPTTVSQLRDFFNEKSGHSRHSNAAQQYPSYSNQVDRPFTSDLPTQQAYSFQSAASMGSFNQEQLQAINVQAGDMSSPTSSIATALSRSSSQDSDTAALKQALYRMQQEQGQRNPQVFANQSQHPVDTVDWELFPQNHMSAIQKQHASGYTRSMHPLSVQPESRSDKAQTHNSTSCKSTIPVTQVACALTNSLDNSSLITPDATPMKRSIDYSMFSNEHTPTKSHSFSIPRTPVTVDMQRTNSLQEVPNVSPVNLKHQIPSPSNSSSAYFTELAAMPSAGSYGVSPQKINYPATPSTGKRQKKTVSPVSSPIKPNIETQAEPADNDDLDARVKASVQETGVSPEEIAKYISGPHADGTWVCLYEKCNTPFGRKENIKSHIQTHLGDRPYKCDVCDKRFVRGHDLKRHLKTHSGKKPFACACNSSFARQDALTRHRQRDMCVGGFTGVVPKTTKRGRPPKKNRPNMEARQTKANRTRQLVAEKIASETPITTEDPFQEAPVFTSPNYAPSTYAPSNYAPSTTLSFTPPTSPGCSIDNPASPNQAYTSLTPQFEDDMLPMPSPQMADSRDERALAQFEPNMVPECYTHEGLYSDQALSPHDMSSPHTAPTLAESSVGSEIDFFMSQDSTEELHDPFGPLTNQGMPFLPGNYQYVDTSEFETPSSFYPEKSFPSLPPLGEDPLADPIDTLSNEFLIDP</sequence>
<dbReference type="GeneID" id="81394480"/>
<dbReference type="GO" id="GO:0005730">
    <property type="term" value="C:nucleolus"/>
    <property type="evidence" value="ECO:0007669"/>
    <property type="project" value="UniProtKB-SubCell"/>
</dbReference>
<dbReference type="AlphaFoldDB" id="A0A9W9F8C9"/>
<dbReference type="PANTHER" id="PTHR24408:SF58">
    <property type="entry name" value="TRANSCRIPTION FACTOR (TFIIIA), PUTATIVE (AFU_ORTHOLOGUE AFUA_1G05150)-RELATED"/>
    <property type="match status" value="1"/>
</dbReference>
<dbReference type="SUPFAM" id="SSF57667">
    <property type="entry name" value="beta-beta-alpha zinc fingers"/>
    <property type="match status" value="2"/>
</dbReference>
<feature type="compositionally biased region" description="Polar residues" evidence="11">
    <location>
        <begin position="353"/>
        <end position="369"/>
    </location>
</feature>
<accession>A0A9W9F8C9</accession>
<evidence type="ECO:0000313" key="13">
    <source>
        <dbReference type="EMBL" id="KAJ5095374.1"/>
    </source>
</evidence>
<keyword evidence="5" id="KW-0677">Repeat</keyword>
<dbReference type="RefSeq" id="XP_056510925.1">
    <property type="nucleotide sequence ID" value="XM_056655312.1"/>
</dbReference>
<dbReference type="PROSITE" id="PS50157">
    <property type="entry name" value="ZINC_FINGER_C2H2_2"/>
    <property type="match status" value="2"/>
</dbReference>
<feature type="region of interest" description="Disordered" evidence="11">
    <location>
        <begin position="75"/>
        <end position="101"/>
    </location>
</feature>
<protein>
    <recommendedName>
        <fullName evidence="9">Wilms tumor protein homolog</fullName>
    </recommendedName>
</protein>
<proteinExistence type="predicted"/>
<keyword evidence="6 10" id="KW-0863">Zinc-finger</keyword>
<name>A0A9W9F8C9_9EURO</name>
<dbReference type="GO" id="GO:0043565">
    <property type="term" value="F:sequence-specific DNA binding"/>
    <property type="evidence" value="ECO:0007669"/>
    <property type="project" value="TreeGrafter"/>
</dbReference>
<gene>
    <name evidence="13" type="ORF">NUU61_004730</name>
</gene>
<feature type="domain" description="C2H2-type" evidence="12">
    <location>
        <begin position="419"/>
        <end position="448"/>
    </location>
</feature>
<feature type="region of interest" description="Disordered" evidence="11">
    <location>
        <begin position="720"/>
        <end position="755"/>
    </location>
</feature>
<dbReference type="GO" id="GO:0005654">
    <property type="term" value="C:nucleoplasm"/>
    <property type="evidence" value="ECO:0007669"/>
    <property type="project" value="UniProtKB-SubCell"/>
</dbReference>
<dbReference type="GO" id="GO:0000981">
    <property type="term" value="F:DNA-binding transcription factor activity, RNA polymerase II-specific"/>
    <property type="evidence" value="ECO:0007669"/>
    <property type="project" value="TreeGrafter"/>
</dbReference>
<evidence type="ECO:0000256" key="3">
    <source>
        <dbReference type="ARBA" id="ARBA00022499"/>
    </source>
</evidence>
<dbReference type="GO" id="GO:0008270">
    <property type="term" value="F:zinc ion binding"/>
    <property type="evidence" value="ECO:0007669"/>
    <property type="project" value="UniProtKB-KW"/>
</dbReference>
<reference evidence="13" key="1">
    <citation type="submission" date="2022-11" db="EMBL/GenBank/DDBJ databases">
        <authorList>
            <person name="Petersen C."/>
        </authorList>
    </citation>
    <scope>NUCLEOTIDE SEQUENCE</scope>
    <source>
        <strain evidence="13">IBT 34128</strain>
    </source>
</reference>
<feature type="region of interest" description="Disordered" evidence="11">
    <location>
        <begin position="508"/>
        <end position="535"/>
    </location>
</feature>
<comment type="subcellular location">
    <subcellularLocation>
        <location evidence="1">Nucleus</location>
        <location evidence="1">Nucleolus</location>
    </subcellularLocation>
    <subcellularLocation>
        <location evidence="2">Nucleus</location>
        <location evidence="2">Nucleoplasm</location>
    </subcellularLocation>
</comment>
<reference evidence="13" key="2">
    <citation type="journal article" date="2023" name="IMA Fungus">
        <title>Comparative genomic study of the Penicillium genus elucidates a diverse pangenome and 15 lateral gene transfer events.</title>
        <authorList>
            <person name="Petersen C."/>
            <person name="Sorensen T."/>
            <person name="Nielsen M.R."/>
            <person name="Sondergaard T.E."/>
            <person name="Sorensen J.L."/>
            <person name="Fitzpatrick D.A."/>
            <person name="Frisvad J.C."/>
            <person name="Nielsen K.L."/>
        </authorList>
    </citation>
    <scope>NUCLEOTIDE SEQUENCE</scope>
    <source>
        <strain evidence="13">IBT 34128</strain>
    </source>
</reference>
<keyword evidence="4" id="KW-0479">Metal-binding</keyword>
<evidence type="ECO:0000256" key="10">
    <source>
        <dbReference type="PROSITE-ProRule" id="PRU00042"/>
    </source>
</evidence>
<evidence type="ECO:0000256" key="2">
    <source>
        <dbReference type="ARBA" id="ARBA00004642"/>
    </source>
</evidence>
<feature type="region of interest" description="Disordered" evidence="11">
    <location>
        <begin position="133"/>
        <end position="157"/>
    </location>
</feature>
<feature type="region of interest" description="Disordered" evidence="11">
    <location>
        <begin position="215"/>
        <end position="235"/>
    </location>
</feature>